<evidence type="ECO:0000256" key="8">
    <source>
        <dbReference type="ARBA" id="ARBA00023180"/>
    </source>
</evidence>
<dbReference type="Pfam" id="PF00110">
    <property type="entry name" value="wnt"/>
    <property type="match status" value="1"/>
</dbReference>
<sequence length="147" mass="16741">KETMATKFLLRCLLLNLFLCDFVHALWWSLGSRAIMDHSRICRKRGRRLAKDPQSIICRKQHEVFLLILQGAQLALRECQYQFAHHHWNCSDNRRSLKRILTRDTPETAFLNAIVSAGVSHEVTAACSRGDLVQCSCTDSALNTVSS</sequence>
<feature type="non-terminal residue" evidence="12">
    <location>
        <position position="1"/>
    </location>
</feature>
<comment type="similarity">
    <text evidence="2 10">Belongs to the Wnt family.</text>
</comment>
<dbReference type="PANTHER" id="PTHR12027:SF72">
    <property type="entry name" value="PROTEIN WNT-6"/>
    <property type="match status" value="1"/>
</dbReference>
<evidence type="ECO:0000256" key="9">
    <source>
        <dbReference type="ARBA" id="ARBA00023288"/>
    </source>
</evidence>
<name>A0AAW0X4M1_CHEQU</name>
<keyword evidence="3 10" id="KW-0217">Developmental protein</keyword>
<dbReference type="GO" id="GO:0045165">
    <property type="term" value="P:cell fate commitment"/>
    <property type="evidence" value="ECO:0007669"/>
    <property type="project" value="TreeGrafter"/>
</dbReference>
<proteinExistence type="inferred from homology"/>
<evidence type="ECO:0000256" key="2">
    <source>
        <dbReference type="ARBA" id="ARBA00005683"/>
    </source>
</evidence>
<comment type="subcellular location">
    <subcellularLocation>
        <location evidence="1 10">Secreted</location>
        <location evidence="1 10">Extracellular space</location>
        <location evidence="1 10">Extracellular matrix</location>
    </subcellularLocation>
</comment>
<reference evidence="12 13" key="1">
    <citation type="journal article" date="2024" name="BMC Genomics">
        <title>Genome assembly of redclaw crayfish (Cherax quadricarinatus) provides insights into its immune adaptation and hypoxia tolerance.</title>
        <authorList>
            <person name="Liu Z."/>
            <person name="Zheng J."/>
            <person name="Li H."/>
            <person name="Fang K."/>
            <person name="Wang S."/>
            <person name="He J."/>
            <person name="Zhou D."/>
            <person name="Weng S."/>
            <person name="Chi M."/>
            <person name="Gu Z."/>
            <person name="He J."/>
            <person name="Li F."/>
            <person name="Wang M."/>
        </authorList>
    </citation>
    <scope>NUCLEOTIDE SEQUENCE [LARGE SCALE GENOMIC DNA]</scope>
    <source>
        <strain evidence="12">ZL_2023a</strain>
    </source>
</reference>
<evidence type="ECO:0000256" key="4">
    <source>
        <dbReference type="ARBA" id="ARBA00022525"/>
    </source>
</evidence>
<feature type="signal peptide" evidence="11">
    <location>
        <begin position="1"/>
        <end position="25"/>
    </location>
</feature>
<feature type="chain" id="PRO_5043329130" description="Protein Wnt" evidence="11">
    <location>
        <begin position="26"/>
        <end position="147"/>
    </location>
</feature>
<keyword evidence="6 10" id="KW-0879">Wnt signaling pathway</keyword>
<comment type="caution">
    <text evidence="12">The sequence shown here is derived from an EMBL/GenBank/DDBJ whole genome shotgun (WGS) entry which is preliminary data.</text>
</comment>
<keyword evidence="9" id="KW-0449">Lipoprotein</keyword>
<dbReference type="InterPro" id="IPR005817">
    <property type="entry name" value="Wnt"/>
</dbReference>
<dbReference type="GO" id="GO:0005615">
    <property type="term" value="C:extracellular space"/>
    <property type="evidence" value="ECO:0007669"/>
    <property type="project" value="TreeGrafter"/>
</dbReference>
<evidence type="ECO:0000256" key="6">
    <source>
        <dbReference type="ARBA" id="ARBA00022687"/>
    </source>
</evidence>
<evidence type="ECO:0000313" key="13">
    <source>
        <dbReference type="Proteomes" id="UP001445076"/>
    </source>
</evidence>
<dbReference type="GO" id="GO:0005109">
    <property type="term" value="F:frizzled binding"/>
    <property type="evidence" value="ECO:0007669"/>
    <property type="project" value="TreeGrafter"/>
</dbReference>
<evidence type="ECO:0000313" key="12">
    <source>
        <dbReference type="EMBL" id="KAK8734502.1"/>
    </source>
</evidence>
<dbReference type="PRINTS" id="PR01349">
    <property type="entry name" value="WNTPROTEIN"/>
</dbReference>
<keyword evidence="11" id="KW-0732">Signal</keyword>
<accession>A0AAW0X4M1</accession>
<keyword evidence="5" id="KW-0272">Extracellular matrix</keyword>
<gene>
    <name evidence="12" type="ORF">OTU49_005848</name>
</gene>
<comment type="function">
    <text evidence="10">Ligand for members of the frizzled family of seven transmembrane receptors.</text>
</comment>
<keyword evidence="13" id="KW-1185">Reference proteome</keyword>
<evidence type="ECO:0000256" key="11">
    <source>
        <dbReference type="SAM" id="SignalP"/>
    </source>
</evidence>
<keyword evidence="8" id="KW-0325">Glycoprotein</keyword>
<dbReference type="GO" id="GO:0005125">
    <property type="term" value="F:cytokine activity"/>
    <property type="evidence" value="ECO:0007669"/>
    <property type="project" value="TreeGrafter"/>
</dbReference>
<feature type="non-terminal residue" evidence="12">
    <location>
        <position position="147"/>
    </location>
</feature>
<dbReference type="SMART" id="SM00097">
    <property type="entry name" value="WNT1"/>
    <property type="match status" value="1"/>
</dbReference>
<dbReference type="GO" id="GO:0030182">
    <property type="term" value="P:neuron differentiation"/>
    <property type="evidence" value="ECO:0007669"/>
    <property type="project" value="TreeGrafter"/>
</dbReference>
<dbReference type="GO" id="GO:0060070">
    <property type="term" value="P:canonical Wnt signaling pathway"/>
    <property type="evidence" value="ECO:0007669"/>
    <property type="project" value="TreeGrafter"/>
</dbReference>
<dbReference type="AlphaFoldDB" id="A0AAW0X4M1"/>
<evidence type="ECO:0000256" key="5">
    <source>
        <dbReference type="ARBA" id="ARBA00022530"/>
    </source>
</evidence>
<dbReference type="Proteomes" id="UP001445076">
    <property type="component" value="Unassembled WGS sequence"/>
</dbReference>
<evidence type="ECO:0000256" key="3">
    <source>
        <dbReference type="ARBA" id="ARBA00022473"/>
    </source>
</evidence>
<dbReference type="PANTHER" id="PTHR12027">
    <property type="entry name" value="WNT RELATED"/>
    <property type="match status" value="1"/>
</dbReference>
<keyword evidence="4" id="KW-0964">Secreted</keyword>
<protein>
    <recommendedName>
        <fullName evidence="10">Protein Wnt</fullName>
    </recommendedName>
</protein>
<evidence type="ECO:0000256" key="7">
    <source>
        <dbReference type="ARBA" id="ARBA00023157"/>
    </source>
</evidence>
<dbReference type="EMBL" id="JARKIK010000050">
    <property type="protein sequence ID" value="KAK8734502.1"/>
    <property type="molecule type" value="Genomic_DNA"/>
</dbReference>
<keyword evidence="7" id="KW-1015">Disulfide bond</keyword>
<evidence type="ECO:0000256" key="1">
    <source>
        <dbReference type="ARBA" id="ARBA00004498"/>
    </source>
</evidence>
<organism evidence="12 13">
    <name type="scientific">Cherax quadricarinatus</name>
    <name type="common">Australian red claw crayfish</name>
    <dbReference type="NCBI Taxonomy" id="27406"/>
    <lineage>
        <taxon>Eukaryota</taxon>
        <taxon>Metazoa</taxon>
        <taxon>Ecdysozoa</taxon>
        <taxon>Arthropoda</taxon>
        <taxon>Crustacea</taxon>
        <taxon>Multicrustacea</taxon>
        <taxon>Malacostraca</taxon>
        <taxon>Eumalacostraca</taxon>
        <taxon>Eucarida</taxon>
        <taxon>Decapoda</taxon>
        <taxon>Pleocyemata</taxon>
        <taxon>Astacidea</taxon>
        <taxon>Parastacoidea</taxon>
        <taxon>Parastacidae</taxon>
        <taxon>Cherax</taxon>
    </lineage>
</organism>
<evidence type="ECO:0000256" key="10">
    <source>
        <dbReference type="RuleBase" id="RU003500"/>
    </source>
</evidence>